<accession>A0AAN8JNC2</accession>
<dbReference type="PANTHER" id="PTHR23083:SF464">
    <property type="entry name" value="TETRATRICOPEPTIDE REPEAT DOMAIN 7, ISOFORM A"/>
    <property type="match status" value="1"/>
</dbReference>
<dbReference type="GO" id="GO:0046854">
    <property type="term" value="P:phosphatidylinositol phosphate biosynthetic process"/>
    <property type="evidence" value="ECO:0007669"/>
    <property type="project" value="TreeGrafter"/>
</dbReference>
<comment type="function">
    <text evidence="1">Involved in endocytosis.</text>
</comment>
<dbReference type="Pfam" id="PF19440">
    <property type="entry name" value="TTC7_N"/>
    <property type="match status" value="1"/>
</dbReference>
<evidence type="ECO:0000256" key="3">
    <source>
        <dbReference type="PROSITE-ProRule" id="PRU00339"/>
    </source>
</evidence>
<name>A0AAN8JNC2_PATCE</name>
<dbReference type="GO" id="GO:0072659">
    <property type="term" value="P:protein localization to plasma membrane"/>
    <property type="evidence" value="ECO:0007669"/>
    <property type="project" value="TreeGrafter"/>
</dbReference>
<dbReference type="InterPro" id="IPR045819">
    <property type="entry name" value="TTC7_N"/>
</dbReference>
<dbReference type="SUPFAM" id="SSF48452">
    <property type="entry name" value="TPR-like"/>
    <property type="match status" value="2"/>
</dbReference>
<dbReference type="Pfam" id="PF13181">
    <property type="entry name" value="TPR_8"/>
    <property type="match status" value="1"/>
</dbReference>
<dbReference type="AlphaFoldDB" id="A0AAN8JNC2"/>
<feature type="domain" description="Tetratricopeptide repeat protein 7 N-terminal" evidence="4">
    <location>
        <begin position="2"/>
        <end position="364"/>
    </location>
</feature>
<dbReference type="SMART" id="SM00028">
    <property type="entry name" value="TPR"/>
    <property type="match status" value="7"/>
</dbReference>
<dbReference type="PROSITE" id="PS50005">
    <property type="entry name" value="TPR"/>
    <property type="match status" value="1"/>
</dbReference>
<feature type="repeat" description="TPR" evidence="3">
    <location>
        <begin position="743"/>
        <end position="776"/>
    </location>
</feature>
<organism evidence="5 6">
    <name type="scientific">Patella caerulea</name>
    <name type="common">Rayed Mediterranean limpet</name>
    <dbReference type="NCBI Taxonomy" id="87958"/>
    <lineage>
        <taxon>Eukaryota</taxon>
        <taxon>Metazoa</taxon>
        <taxon>Spiralia</taxon>
        <taxon>Lophotrochozoa</taxon>
        <taxon>Mollusca</taxon>
        <taxon>Gastropoda</taxon>
        <taxon>Patellogastropoda</taxon>
        <taxon>Patelloidea</taxon>
        <taxon>Patellidae</taxon>
        <taxon>Patella</taxon>
    </lineage>
</organism>
<comment type="caution">
    <text evidence="5">The sequence shown here is derived from an EMBL/GenBank/DDBJ whole genome shotgun (WGS) entry which is preliminary data.</text>
</comment>
<protein>
    <recommendedName>
        <fullName evidence="4">Tetratricopeptide repeat protein 7 N-terminal domain-containing protein</fullName>
    </recommendedName>
</protein>
<evidence type="ECO:0000313" key="5">
    <source>
        <dbReference type="EMBL" id="KAK6179815.1"/>
    </source>
</evidence>
<dbReference type="Pfam" id="PF13432">
    <property type="entry name" value="TPR_16"/>
    <property type="match status" value="1"/>
</dbReference>
<reference evidence="5 6" key="1">
    <citation type="submission" date="2024-01" db="EMBL/GenBank/DDBJ databases">
        <title>The genome of the rayed Mediterranean limpet Patella caerulea (Linnaeus, 1758).</title>
        <authorList>
            <person name="Anh-Thu Weber A."/>
            <person name="Halstead-Nussloch G."/>
        </authorList>
    </citation>
    <scope>NUCLEOTIDE SEQUENCE [LARGE SCALE GENOMIC DNA]</scope>
    <source>
        <strain evidence="5">AATW-2023a</strain>
        <tissue evidence="5">Whole specimen</tissue>
    </source>
</reference>
<keyword evidence="3" id="KW-0802">TPR repeat</keyword>
<dbReference type="GO" id="GO:0005886">
    <property type="term" value="C:plasma membrane"/>
    <property type="evidence" value="ECO:0007669"/>
    <property type="project" value="TreeGrafter"/>
</dbReference>
<dbReference type="Proteomes" id="UP001347796">
    <property type="component" value="Unassembled WGS sequence"/>
</dbReference>
<evidence type="ECO:0000256" key="1">
    <source>
        <dbReference type="ARBA" id="ARBA00002550"/>
    </source>
</evidence>
<evidence type="ECO:0000256" key="2">
    <source>
        <dbReference type="ARBA" id="ARBA00038251"/>
    </source>
</evidence>
<sequence>MASKLKPARLESEIERCRTDSNWKRACELAQQLVQKSPDMVPLVNFILAERELEEFLSEHPPSERTIAKAKNELNVTEQRLYDLTKNKAFDKFCFESQLLLAKLQFCKGAYQNSLTTLEKSDFESKTIDRSSNRQLLLLAEAHAIKGMCLEKTALQSTSKFRVTEREQQIIECLEKAGDIALLYLQEREKLQANTGMFVVPAHPTSDSVGLIIEYAIQQTPILYIKNGDIQKGIGRFRELLRAVETRCTQNLRLTLARQLAEVLMRGVCTNTYIPVCVNPLSPCNDKKPHQYVGKDLFVPTDENEETLLLLLIAEAVATREAVLDRTQELNETRLHAFQNTTAVYDLLAIALVKRAQFSSLAESFERAMRFSFEEFHIWHQMANSLICAGKYAASLLVLRECWRLQPENAVVCLQAARLCYEYLHQYNEGIEWSKRVCELGDNNPLLARAHIAYGIGKSMAAIETKLQKERQSLNMEALTAFKKAHSLDPFDFLALFHMALQLAIMRHIPEANHYVRTALKYRNDHIHSLHLLTLLLTSQKQYGEALDLIHAALAEYPDNLSLLLTKSKLEEVTSGPEEALNTCKLMMKLWKDIHEIDSDDSSDGKGATMDRNTFDKRSLAQLTINEFSERGSGSIRAESVAASRMERALSEVASSLNSGLQSRPGSQQSWMLQAQIWLHLAELYLSQDKTSEAENCVNETSNMFPLSHQVYFMKGRVLEHKQKYLDAKVCFENAVAINPGHTKSLQHLGMVLHHLNENKLAEKALKEAVAVDPMSHQAWFSLGLVLEALGHSETAADCHATGVDLEFSSPIVSFTVIPRLMQ</sequence>
<evidence type="ECO:0000313" key="6">
    <source>
        <dbReference type="Proteomes" id="UP001347796"/>
    </source>
</evidence>
<dbReference type="EMBL" id="JAZGQO010000008">
    <property type="protein sequence ID" value="KAK6179815.1"/>
    <property type="molecule type" value="Genomic_DNA"/>
</dbReference>
<gene>
    <name evidence="5" type="ORF">SNE40_012086</name>
</gene>
<keyword evidence="6" id="KW-1185">Reference proteome</keyword>
<dbReference type="InterPro" id="IPR019734">
    <property type="entry name" value="TPR_rpt"/>
</dbReference>
<comment type="similarity">
    <text evidence="2">Belongs to the YPP1 family.</text>
</comment>
<evidence type="ECO:0000259" key="4">
    <source>
        <dbReference type="Pfam" id="PF19440"/>
    </source>
</evidence>
<proteinExistence type="inferred from homology"/>
<dbReference type="PANTHER" id="PTHR23083">
    <property type="entry name" value="TETRATRICOPEPTIDE REPEAT PROTEIN, TPR"/>
    <property type="match status" value="1"/>
</dbReference>
<dbReference type="InterPro" id="IPR051722">
    <property type="entry name" value="Endocytosis_PI4K-reg_protein"/>
</dbReference>
<dbReference type="Gene3D" id="1.25.40.10">
    <property type="entry name" value="Tetratricopeptide repeat domain"/>
    <property type="match status" value="3"/>
</dbReference>
<dbReference type="InterPro" id="IPR011990">
    <property type="entry name" value="TPR-like_helical_dom_sf"/>
</dbReference>